<dbReference type="EMBL" id="NHYE01001076">
    <property type="protein sequence ID" value="PPQ99191.1"/>
    <property type="molecule type" value="Genomic_DNA"/>
</dbReference>
<evidence type="ECO:0000256" key="4">
    <source>
        <dbReference type="ARBA" id="ARBA00022705"/>
    </source>
</evidence>
<reference evidence="10 11" key="1">
    <citation type="journal article" date="2018" name="Evol. Lett.">
        <title>Horizontal gene cluster transfer increased hallucinogenic mushroom diversity.</title>
        <authorList>
            <person name="Reynolds H.T."/>
            <person name="Vijayakumar V."/>
            <person name="Gluck-Thaler E."/>
            <person name="Korotkin H.B."/>
            <person name="Matheny P.B."/>
            <person name="Slot J.C."/>
        </authorList>
    </citation>
    <scope>NUCLEOTIDE SEQUENCE [LARGE SCALE GENOMIC DNA]</scope>
    <source>
        <strain evidence="10 11">SRW20</strain>
    </source>
</reference>
<dbReference type="OrthoDB" id="336885at2759"/>
<gene>
    <name evidence="10" type="ORF">CVT26_014114</name>
</gene>
<dbReference type="PIRSF" id="PIRSF018300">
    <property type="entry name" value="DNA_pol_alph_2"/>
    <property type="match status" value="1"/>
</dbReference>
<dbReference type="Proteomes" id="UP000284706">
    <property type="component" value="Unassembled WGS sequence"/>
</dbReference>
<dbReference type="GO" id="GO:0006270">
    <property type="term" value="P:DNA replication initiation"/>
    <property type="evidence" value="ECO:0007669"/>
    <property type="project" value="TreeGrafter"/>
</dbReference>
<keyword evidence="5 6" id="KW-0539">Nucleus</keyword>
<evidence type="ECO:0000256" key="7">
    <source>
        <dbReference type="SAM" id="MobiDB-lite"/>
    </source>
</evidence>
<feature type="domain" description="DNA polymerase alpha/delta/epsilon subunit B" evidence="8">
    <location>
        <begin position="317"/>
        <end position="543"/>
    </location>
</feature>
<dbReference type="AlphaFoldDB" id="A0A409Y8F2"/>
<comment type="subcellular location">
    <subcellularLocation>
        <location evidence="1 6">Nucleus</location>
    </subcellularLocation>
</comment>
<evidence type="ECO:0000313" key="11">
    <source>
        <dbReference type="Proteomes" id="UP000284706"/>
    </source>
</evidence>
<comment type="caution">
    <text evidence="10">The sequence shown here is derived from an EMBL/GenBank/DDBJ whole genome shotgun (WGS) entry which is preliminary data.</text>
</comment>
<evidence type="ECO:0000256" key="3">
    <source>
        <dbReference type="ARBA" id="ARBA00018596"/>
    </source>
</evidence>
<evidence type="ECO:0000256" key="1">
    <source>
        <dbReference type="ARBA" id="ARBA00004123"/>
    </source>
</evidence>
<dbReference type="InParanoid" id="A0A409Y8F2"/>
<dbReference type="GO" id="GO:0005658">
    <property type="term" value="C:alpha DNA polymerase:primase complex"/>
    <property type="evidence" value="ECO:0007669"/>
    <property type="project" value="TreeGrafter"/>
</dbReference>
<evidence type="ECO:0000259" key="9">
    <source>
        <dbReference type="Pfam" id="PF22062"/>
    </source>
</evidence>
<protein>
    <recommendedName>
        <fullName evidence="3 6">DNA polymerase alpha subunit B</fullName>
    </recommendedName>
</protein>
<comment type="similarity">
    <text evidence="2 6">Belongs to the DNA polymerase alpha subunit B family.</text>
</comment>
<dbReference type="STRING" id="231916.A0A409Y8F2"/>
<evidence type="ECO:0000256" key="5">
    <source>
        <dbReference type="ARBA" id="ARBA00023242"/>
    </source>
</evidence>
<feature type="region of interest" description="Disordered" evidence="7">
    <location>
        <begin position="589"/>
        <end position="615"/>
    </location>
</feature>
<dbReference type="PANTHER" id="PTHR23061">
    <property type="entry name" value="DNA POLYMERASE 2 ALPHA 70 KDA SUBUNIT"/>
    <property type="match status" value="1"/>
</dbReference>
<dbReference type="GO" id="GO:0003677">
    <property type="term" value="F:DNA binding"/>
    <property type="evidence" value="ECO:0007669"/>
    <property type="project" value="InterPro"/>
</dbReference>
<feature type="compositionally biased region" description="Low complexity" evidence="7">
    <location>
        <begin position="592"/>
        <end position="606"/>
    </location>
</feature>
<evidence type="ECO:0000313" key="10">
    <source>
        <dbReference type="EMBL" id="PPQ99191.1"/>
    </source>
</evidence>
<keyword evidence="11" id="KW-1185">Reference proteome</keyword>
<dbReference type="InterPro" id="IPR007185">
    <property type="entry name" value="DNA_pol_a/d/e_bsu"/>
</dbReference>
<accession>A0A409Y8F2</accession>
<dbReference type="InterPro" id="IPR016722">
    <property type="entry name" value="DNA_pol_alpha_bsu"/>
</dbReference>
<dbReference type="PANTHER" id="PTHR23061:SF12">
    <property type="entry name" value="DNA POLYMERASE ALPHA SUBUNIT B"/>
    <property type="match status" value="1"/>
</dbReference>
<sequence length="615" mass="66582">MATSMRARIQHEVTEAGHILDDKLLDECVSICTLYDVSPEDIRFKIEAVNFRSSATQATFNLITMDTLDQVKKNIQAELAKSRAKAKPKPSTAAQVNLSRMPNFGRNTVVTSLLPVKQEDASESNATSFGLSDSIRTSTVTFVGPPNDPESRKKRVYRYMFEKISERSENLDQIIDDFAELIRAHYDVSDFGDPSASTDEEVTIVGRITHDTETASTSKLAEGAMMIESSRMLAAGARVPLVLDPTIKIRGSVKGMGGYGIYPGAIVALKGKNGGGGYFLATEILGIPPLKPSPAAQGIINPKLDPAASQNPATMFVVCGPFTMDADTAYKPWRALLHTIKAQKPDVLLLVGPFVDAQHPKIKIGDLEVSPTNLFRAHFIDPLKAFLTASPGSIVLVVPSVRDLTSTHAAFPQPEFDASVFNHPRIHCLPNPARFTINDVSFGVTSVDTLFHLRKEEYFKRGIEAGPLPASPTDLPTDAMANLCRHLLLQRSFYPIFPPPADLAAEVNLDMSHFDGARMVDEGELDYAPDVLILPSRLKQFSKVIHSTSTLNPSFLSKGTYGTVSIAPRSAGTPLDRLKVEVTRLEAPVPSTNGAATNGTTTAATTQPAPITVSS</sequence>
<dbReference type="Pfam" id="PF22062">
    <property type="entry name" value="OB_DPOA2"/>
    <property type="match status" value="1"/>
</dbReference>
<comment type="function">
    <text evidence="6">Accessory subunit of the DNA polymerase alpha complex (also known as the alpha DNA polymerase-primase complex) which plays an essential role in the initiation of DNA synthesis.</text>
</comment>
<keyword evidence="4 6" id="KW-0235">DNA replication</keyword>
<evidence type="ECO:0000256" key="6">
    <source>
        <dbReference type="PIRNR" id="PIRNR018300"/>
    </source>
</evidence>
<dbReference type="FunCoup" id="A0A409Y8F2">
    <property type="interactions" value="153"/>
</dbReference>
<organism evidence="10 11">
    <name type="scientific">Gymnopilus dilepis</name>
    <dbReference type="NCBI Taxonomy" id="231916"/>
    <lineage>
        <taxon>Eukaryota</taxon>
        <taxon>Fungi</taxon>
        <taxon>Dikarya</taxon>
        <taxon>Basidiomycota</taxon>
        <taxon>Agaricomycotina</taxon>
        <taxon>Agaricomycetes</taxon>
        <taxon>Agaricomycetidae</taxon>
        <taxon>Agaricales</taxon>
        <taxon>Agaricineae</taxon>
        <taxon>Hymenogastraceae</taxon>
        <taxon>Gymnopilus</taxon>
    </lineage>
</organism>
<dbReference type="Gene3D" id="3.60.21.60">
    <property type="match status" value="2"/>
</dbReference>
<evidence type="ECO:0000259" key="8">
    <source>
        <dbReference type="Pfam" id="PF04042"/>
    </source>
</evidence>
<feature type="domain" description="DNA polymerase alpha subunit B OB" evidence="9">
    <location>
        <begin position="168"/>
        <end position="285"/>
    </location>
</feature>
<dbReference type="InterPro" id="IPR054300">
    <property type="entry name" value="OB_DPOA2"/>
</dbReference>
<dbReference type="Pfam" id="PF04042">
    <property type="entry name" value="DNA_pol_E_B"/>
    <property type="match status" value="1"/>
</dbReference>
<evidence type="ECO:0000256" key="2">
    <source>
        <dbReference type="ARBA" id="ARBA00007299"/>
    </source>
</evidence>
<proteinExistence type="inferred from homology"/>
<name>A0A409Y8F2_9AGAR</name>